<keyword evidence="2" id="KW-1133">Transmembrane helix</keyword>
<dbReference type="Pfam" id="PF06580">
    <property type="entry name" value="His_kinase"/>
    <property type="match status" value="1"/>
</dbReference>
<dbReference type="InterPro" id="IPR010559">
    <property type="entry name" value="Sig_transdc_His_kin_internal"/>
</dbReference>
<dbReference type="PANTHER" id="PTHR34220:SF7">
    <property type="entry name" value="SENSOR HISTIDINE KINASE YPDA"/>
    <property type="match status" value="1"/>
</dbReference>
<sequence>MKKPLFTKTIQLMIWLMLMIAVIGLVLGHRLMLYYFEKEKEDITNGIRQYFELNDNSFRQLNQELLFIAANDANVKGLTSMENVQEPDYKALLNYNIDVAAVQMRLQNIVSVYGNKYYVWLYEAKSDTFIDYGNNDYKLRTDFREIIGKQIEEKNIKLSQNGRWFIEEQRYICSTLRFGNVYIGTWIDLEDYLDNIMKLKISPSFMVSILDQDENPVRNKRYLYGDITDIDDMESGEKGLSNFTIKEKGAKSDFSIVIRIYQKWYENSHFLQMVLVLVSLGFLLVVLSFSVYLRNKVLHPILRFYNQIAANSGIQKINVNEGVMELDEAARMLNVLIDEVHALELDNYVQKTKRQEAELGFAQQQIRPHFFINCLNVIYSMAQLNKKQNIQDLCVDISDYMRLLFQANTDLVPVLQELDMIDKYLKVMNSVYGQDFMYSLTKECELAGDIMPPLLIQTFVENSIKHGGKEERLFISVVIKKECSVNINKLCISIQDSGIGFPEEVLEKLNRGEEIQKAAGHQIGIQNVLQRLKLIYGTDYELLFQNLGSGAKVTIRIQERKAEAVKDEYTVG</sequence>
<feature type="coiled-coil region" evidence="1">
    <location>
        <begin position="326"/>
        <end position="365"/>
    </location>
</feature>
<keyword evidence="5" id="KW-0808">Transferase</keyword>
<evidence type="ECO:0000256" key="2">
    <source>
        <dbReference type="SAM" id="Phobius"/>
    </source>
</evidence>
<dbReference type="SUPFAM" id="SSF55874">
    <property type="entry name" value="ATPase domain of HSP90 chaperone/DNA topoisomerase II/histidine kinase"/>
    <property type="match status" value="1"/>
</dbReference>
<dbReference type="InterPro" id="IPR003594">
    <property type="entry name" value="HATPase_dom"/>
</dbReference>
<dbReference type="GO" id="GO:0016020">
    <property type="term" value="C:membrane"/>
    <property type="evidence" value="ECO:0007669"/>
    <property type="project" value="InterPro"/>
</dbReference>
<dbReference type="Pfam" id="PF02518">
    <property type="entry name" value="HATPase_c"/>
    <property type="match status" value="1"/>
</dbReference>
<gene>
    <name evidence="5" type="primary">ypdA_18</name>
    <name evidence="5" type="ORF">BEH84_02433</name>
</gene>
<accession>A0A1E3ASX3</accession>
<dbReference type="Gene3D" id="3.30.565.10">
    <property type="entry name" value="Histidine kinase-like ATPase, C-terminal domain"/>
    <property type="match status" value="1"/>
</dbReference>
<keyword evidence="5" id="KW-0418">Kinase</keyword>
<keyword evidence="1" id="KW-0175">Coiled coil</keyword>
<reference evidence="5 6" key="1">
    <citation type="submission" date="2016-07" db="EMBL/GenBank/DDBJ databases">
        <title>Characterization of isolates of Eisenbergiella tayi derived from blood cultures, using whole genome sequencing.</title>
        <authorList>
            <person name="Burdz T."/>
            <person name="Wiebe D."/>
            <person name="Huynh C."/>
            <person name="Bernard K."/>
        </authorList>
    </citation>
    <scope>NUCLEOTIDE SEQUENCE [LARGE SCALE GENOMIC DNA]</scope>
    <source>
        <strain evidence="5 6">NML 120489</strain>
    </source>
</reference>
<evidence type="ECO:0000256" key="1">
    <source>
        <dbReference type="SAM" id="Coils"/>
    </source>
</evidence>
<dbReference type="InterPro" id="IPR036890">
    <property type="entry name" value="HATPase_C_sf"/>
</dbReference>
<evidence type="ECO:0000313" key="5">
    <source>
        <dbReference type="EMBL" id="ODM11818.1"/>
    </source>
</evidence>
<feature type="transmembrane region" description="Helical" evidence="2">
    <location>
        <begin position="270"/>
        <end position="293"/>
    </location>
</feature>
<dbReference type="RefSeq" id="WP_169897303.1">
    <property type="nucleotide sequence ID" value="NZ_JBKXXQ010000009.1"/>
</dbReference>
<dbReference type="EMBL" id="MCGI01000002">
    <property type="protein sequence ID" value="ODM11818.1"/>
    <property type="molecule type" value="Genomic_DNA"/>
</dbReference>
<keyword evidence="2" id="KW-0472">Membrane</keyword>
<evidence type="ECO:0000259" key="3">
    <source>
        <dbReference type="Pfam" id="PF02518"/>
    </source>
</evidence>
<dbReference type="AlphaFoldDB" id="A0A1E3ASX3"/>
<feature type="transmembrane region" description="Helical" evidence="2">
    <location>
        <begin position="12"/>
        <end position="36"/>
    </location>
</feature>
<comment type="caution">
    <text evidence="5">The sequence shown here is derived from an EMBL/GenBank/DDBJ whole genome shotgun (WGS) entry which is preliminary data.</text>
</comment>
<dbReference type="InterPro" id="IPR050640">
    <property type="entry name" value="Bact_2-comp_sensor_kinase"/>
</dbReference>
<protein>
    <submittedName>
        <fullName evidence="5">Sensor histidine kinase YpdA</fullName>
        <ecNumber evidence="5">2.7.13.3</ecNumber>
    </submittedName>
</protein>
<feature type="domain" description="Histidine kinase/HSP90-like ATPase" evidence="3">
    <location>
        <begin position="455"/>
        <end position="559"/>
    </location>
</feature>
<dbReference type="EC" id="2.7.13.3" evidence="5"/>
<dbReference type="PANTHER" id="PTHR34220">
    <property type="entry name" value="SENSOR HISTIDINE KINASE YPDA"/>
    <property type="match status" value="1"/>
</dbReference>
<proteinExistence type="predicted"/>
<name>A0A1E3ASX3_9FIRM</name>
<feature type="domain" description="Signal transduction histidine kinase internal region" evidence="4">
    <location>
        <begin position="357"/>
        <end position="435"/>
    </location>
</feature>
<dbReference type="GeneID" id="93303828"/>
<organism evidence="5 6">
    <name type="scientific">Eisenbergiella tayi</name>
    <dbReference type="NCBI Taxonomy" id="1432052"/>
    <lineage>
        <taxon>Bacteria</taxon>
        <taxon>Bacillati</taxon>
        <taxon>Bacillota</taxon>
        <taxon>Clostridia</taxon>
        <taxon>Lachnospirales</taxon>
        <taxon>Lachnospiraceae</taxon>
        <taxon>Eisenbergiella</taxon>
    </lineage>
</organism>
<evidence type="ECO:0000259" key="4">
    <source>
        <dbReference type="Pfam" id="PF06580"/>
    </source>
</evidence>
<evidence type="ECO:0000313" key="6">
    <source>
        <dbReference type="Proteomes" id="UP000095003"/>
    </source>
</evidence>
<dbReference type="GO" id="GO:0000155">
    <property type="term" value="F:phosphorelay sensor kinase activity"/>
    <property type="evidence" value="ECO:0007669"/>
    <property type="project" value="InterPro"/>
</dbReference>
<dbReference type="Proteomes" id="UP000095003">
    <property type="component" value="Unassembled WGS sequence"/>
</dbReference>
<keyword evidence="2" id="KW-0812">Transmembrane</keyword>